<keyword evidence="4" id="KW-1185">Reference proteome</keyword>
<dbReference type="InterPro" id="IPR012495">
    <property type="entry name" value="TadE-like_dom"/>
</dbReference>
<dbReference type="EMBL" id="WTYC01000004">
    <property type="protein sequence ID" value="MXO48514.1"/>
    <property type="molecule type" value="Genomic_DNA"/>
</dbReference>
<dbReference type="OrthoDB" id="7409794at2"/>
<evidence type="ECO:0000313" key="3">
    <source>
        <dbReference type="EMBL" id="MXO48514.1"/>
    </source>
</evidence>
<evidence type="ECO:0000259" key="2">
    <source>
        <dbReference type="Pfam" id="PF07811"/>
    </source>
</evidence>
<evidence type="ECO:0000313" key="4">
    <source>
        <dbReference type="Proteomes" id="UP000448199"/>
    </source>
</evidence>
<proteinExistence type="predicted"/>
<protein>
    <submittedName>
        <fullName evidence="3">Pilus assembly protein</fullName>
    </submittedName>
</protein>
<accession>A0A844XSX9</accession>
<comment type="caution">
    <text evidence="3">The sequence shown here is derived from an EMBL/GenBank/DDBJ whole genome shotgun (WGS) entry which is preliminary data.</text>
</comment>
<gene>
    <name evidence="3" type="ORF">GRI69_09615</name>
</gene>
<keyword evidence="1" id="KW-1133">Transmembrane helix</keyword>
<evidence type="ECO:0000256" key="1">
    <source>
        <dbReference type="SAM" id="Phobius"/>
    </source>
</evidence>
<feature type="domain" description="TadE-like" evidence="2">
    <location>
        <begin position="17"/>
        <end position="57"/>
    </location>
</feature>
<sequence>MTRILGKLDALGGDRNGSMVIETAIVLPVLIMLCLGGFEVSRLVSRNNELQIAVAEAGSIVLASLPEEQSDIDKLEEIIETSTGLPPDKVTLAKKYRCNSDASLVVDITTCPTGAVISEFVEIEIADWYTPIWTDFGVGQTVNYDLTRRVQIS</sequence>
<dbReference type="AlphaFoldDB" id="A0A844XSX9"/>
<dbReference type="RefSeq" id="WP_160728065.1">
    <property type="nucleotide sequence ID" value="NZ_WTYC01000004.1"/>
</dbReference>
<keyword evidence="1" id="KW-0812">Transmembrane</keyword>
<dbReference type="Proteomes" id="UP000448199">
    <property type="component" value="Unassembled WGS sequence"/>
</dbReference>
<keyword evidence="1" id="KW-0472">Membrane</keyword>
<dbReference type="Pfam" id="PF07811">
    <property type="entry name" value="TadE"/>
    <property type="match status" value="1"/>
</dbReference>
<name>A0A844XSX9_9SPHN</name>
<organism evidence="3 4">
    <name type="scientific">Qipengyuania vulgaris</name>
    <dbReference type="NCBI Taxonomy" id="291985"/>
    <lineage>
        <taxon>Bacteria</taxon>
        <taxon>Pseudomonadati</taxon>
        <taxon>Pseudomonadota</taxon>
        <taxon>Alphaproteobacteria</taxon>
        <taxon>Sphingomonadales</taxon>
        <taxon>Erythrobacteraceae</taxon>
        <taxon>Qipengyuania</taxon>
    </lineage>
</organism>
<feature type="transmembrane region" description="Helical" evidence="1">
    <location>
        <begin position="20"/>
        <end position="38"/>
    </location>
</feature>
<reference evidence="3 4" key="1">
    <citation type="submission" date="2019-12" db="EMBL/GenBank/DDBJ databases">
        <title>Genomic-based taxomic classification of the family Erythrobacteraceae.</title>
        <authorList>
            <person name="Xu L."/>
        </authorList>
    </citation>
    <scope>NUCLEOTIDE SEQUENCE [LARGE SCALE GENOMIC DNA]</scope>
    <source>
        <strain evidence="3 4">DSM 17792</strain>
    </source>
</reference>